<comment type="caution">
    <text evidence="1">The sequence shown here is derived from an EMBL/GenBank/DDBJ whole genome shotgun (WGS) entry which is preliminary data.</text>
</comment>
<dbReference type="Proteomes" id="UP000265566">
    <property type="component" value="Chromosome 3"/>
</dbReference>
<evidence type="ECO:0000313" key="1">
    <source>
        <dbReference type="EMBL" id="RHN68921.1"/>
    </source>
</evidence>
<dbReference type="EMBL" id="PSQE01000003">
    <property type="protein sequence ID" value="RHN68921.1"/>
    <property type="molecule type" value="Genomic_DNA"/>
</dbReference>
<gene>
    <name evidence="1" type="ORF">MtrunA17_Chr3g0119201</name>
</gene>
<reference evidence="1" key="1">
    <citation type="journal article" date="2018" name="Nat. Plants">
        <title>Whole-genome landscape of Medicago truncatula symbiotic genes.</title>
        <authorList>
            <person name="Pecrix Y."/>
            <person name="Gamas P."/>
            <person name="Carrere S."/>
        </authorList>
    </citation>
    <scope>NUCLEOTIDE SEQUENCE</scope>
    <source>
        <tissue evidence="1">Leaves</tissue>
    </source>
</reference>
<proteinExistence type="predicted"/>
<organism evidence="1">
    <name type="scientific">Medicago truncatula</name>
    <name type="common">Barrel medic</name>
    <name type="synonym">Medicago tribuloides</name>
    <dbReference type="NCBI Taxonomy" id="3880"/>
    <lineage>
        <taxon>Eukaryota</taxon>
        <taxon>Viridiplantae</taxon>
        <taxon>Streptophyta</taxon>
        <taxon>Embryophyta</taxon>
        <taxon>Tracheophyta</taxon>
        <taxon>Spermatophyta</taxon>
        <taxon>Magnoliopsida</taxon>
        <taxon>eudicotyledons</taxon>
        <taxon>Gunneridae</taxon>
        <taxon>Pentapetalae</taxon>
        <taxon>rosids</taxon>
        <taxon>fabids</taxon>
        <taxon>Fabales</taxon>
        <taxon>Fabaceae</taxon>
        <taxon>Papilionoideae</taxon>
        <taxon>50 kb inversion clade</taxon>
        <taxon>NPAAA clade</taxon>
        <taxon>Hologalegina</taxon>
        <taxon>IRL clade</taxon>
        <taxon>Trifolieae</taxon>
        <taxon>Medicago</taxon>
    </lineage>
</organism>
<dbReference type="AlphaFoldDB" id="A0A396IW60"/>
<protein>
    <submittedName>
        <fullName evidence="1">Uncharacterized protein</fullName>
    </submittedName>
</protein>
<dbReference type="Gramene" id="rna17342">
    <property type="protein sequence ID" value="RHN68921.1"/>
    <property type="gene ID" value="gene17342"/>
</dbReference>
<sequence length="62" mass="6973">MCIICVRKHIASLFGKQLNSIITSLDGIMRVASNVRRHQCQMVLAIDAHAGAMLNFRLFQQC</sequence>
<name>A0A396IW60_MEDTR</name>
<accession>A0A396IW60</accession>